<protein>
    <submittedName>
        <fullName evidence="1">Uncharacterized protein</fullName>
    </submittedName>
</protein>
<sequence>MDNEFKKCNFCKCYDEYEGCEWGCNNYEGFEPNNDRIIKKAKENGISVADVVALITLNNR</sequence>
<evidence type="ECO:0000313" key="1">
    <source>
        <dbReference type="EMBL" id="DAD94352.1"/>
    </source>
</evidence>
<dbReference type="EMBL" id="BK015176">
    <property type="protein sequence ID" value="DAD94352.1"/>
    <property type="molecule type" value="Genomic_DNA"/>
</dbReference>
<proteinExistence type="predicted"/>
<name>A0A8S5NJF5_9CAUD</name>
<organism evidence="1">
    <name type="scientific">Siphoviridae sp. cttFh17</name>
    <dbReference type="NCBI Taxonomy" id="2826491"/>
    <lineage>
        <taxon>Viruses</taxon>
        <taxon>Duplodnaviria</taxon>
        <taxon>Heunggongvirae</taxon>
        <taxon>Uroviricota</taxon>
        <taxon>Caudoviricetes</taxon>
    </lineage>
</organism>
<reference evidence="1" key="1">
    <citation type="journal article" date="2021" name="Proc. Natl. Acad. Sci. U.S.A.">
        <title>A Catalog of Tens of Thousands of Viruses from Human Metagenomes Reveals Hidden Associations with Chronic Diseases.</title>
        <authorList>
            <person name="Tisza M.J."/>
            <person name="Buck C.B."/>
        </authorList>
    </citation>
    <scope>NUCLEOTIDE SEQUENCE</scope>
    <source>
        <strain evidence="1">CttFh17</strain>
    </source>
</reference>
<accession>A0A8S5NJF5</accession>